<dbReference type="InterPro" id="IPR002547">
    <property type="entry name" value="tRNA-bd_dom"/>
</dbReference>
<comment type="catalytic activity">
    <reaction evidence="27">
        <text>1-(9Z-octadecenoyl)-sn-glycero-3-phosphocholine(in) + Na(+)(in) = 1-(9Z-octadecenoyl)-sn-glycero-3-phosphocholine(out) + Na(+)(out)</text>
        <dbReference type="Rhea" id="RHEA:43856"/>
        <dbReference type="ChEBI" id="CHEBI:28610"/>
        <dbReference type="ChEBI" id="CHEBI:29101"/>
    </reaction>
</comment>
<accession>A0AA88PEJ2</accession>
<feature type="transmembrane region" description="Helical" evidence="36">
    <location>
        <begin position="42"/>
        <end position="64"/>
    </location>
</feature>
<evidence type="ECO:0000256" key="15">
    <source>
        <dbReference type="ARBA" id="ARBA00022840"/>
    </source>
</evidence>
<dbReference type="NCBIfam" id="TIGR00234">
    <property type="entry name" value="tyrS"/>
    <property type="match status" value="1"/>
</dbReference>
<keyword evidence="17 33" id="KW-0694">RNA-binding</keyword>
<keyword evidence="19 36" id="KW-1133">Transmembrane helix</keyword>
<feature type="transmembrane region" description="Helical" evidence="36">
    <location>
        <begin position="380"/>
        <end position="402"/>
    </location>
</feature>
<dbReference type="Gene3D" id="2.40.50.140">
    <property type="entry name" value="Nucleic acid-binding proteins"/>
    <property type="match status" value="1"/>
</dbReference>
<dbReference type="FunFam" id="3.40.50.620:FF:000040">
    <property type="entry name" value="Tyrosine--tRNA ligase"/>
    <property type="match status" value="1"/>
</dbReference>
<keyword evidence="7" id="KW-0813">Transport</keyword>
<evidence type="ECO:0000256" key="19">
    <source>
        <dbReference type="ARBA" id="ARBA00022989"/>
    </source>
</evidence>
<keyword evidence="20" id="KW-0445">Lipid transport</keyword>
<feature type="transmembrane region" description="Helical" evidence="36">
    <location>
        <begin position="111"/>
        <end position="131"/>
    </location>
</feature>
<evidence type="ECO:0000256" key="24">
    <source>
        <dbReference type="ARBA" id="ARBA00023180"/>
    </source>
</evidence>
<dbReference type="PRINTS" id="PR01040">
    <property type="entry name" value="TRNASYNTHTYR"/>
</dbReference>
<evidence type="ECO:0000256" key="32">
    <source>
        <dbReference type="ARBA" id="ARBA00058849"/>
    </source>
</evidence>
<evidence type="ECO:0000256" key="26">
    <source>
        <dbReference type="ARBA" id="ARBA00035893"/>
    </source>
</evidence>
<comment type="subcellular location">
    <subcellularLocation>
        <location evidence="4">Cell membrane</location>
        <topology evidence="4">Multi-pass membrane protein</topology>
    </subcellularLocation>
    <subcellularLocation>
        <location evidence="3">Cytoplasm</location>
    </subcellularLocation>
    <subcellularLocation>
        <location evidence="2">Endoplasmic reticulum membrane</location>
        <topology evidence="2">Multi-pass membrane protein</topology>
    </subcellularLocation>
    <subcellularLocation>
        <location evidence="1">Nucleus</location>
    </subcellularLocation>
</comment>
<evidence type="ECO:0000256" key="18">
    <source>
        <dbReference type="ARBA" id="ARBA00022917"/>
    </source>
</evidence>
<dbReference type="CDD" id="cd00805">
    <property type="entry name" value="TyrRS_core"/>
    <property type="match status" value="1"/>
</dbReference>
<evidence type="ECO:0000256" key="25">
    <source>
        <dbReference type="ARBA" id="ARBA00023242"/>
    </source>
</evidence>
<dbReference type="Pfam" id="PF01588">
    <property type="entry name" value="tRNA_bind"/>
    <property type="match status" value="1"/>
</dbReference>
<evidence type="ECO:0000256" key="31">
    <source>
        <dbReference type="ARBA" id="ARBA00048400"/>
    </source>
</evidence>
<keyword evidence="12 36" id="KW-0812">Transmembrane</keyword>
<dbReference type="InterPro" id="IPR002307">
    <property type="entry name" value="Tyr-tRNA-ligase"/>
</dbReference>
<dbReference type="GO" id="GO:0008643">
    <property type="term" value="P:carbohydrate transport"/>
    <property type="evidence" value="ECO:0007669"/>
    <property type="project" value="InterPro"/>
</dbReference>
<evidence type="ECO:0000313" key="39">
    <source>
        <dbReference type="Proteomes" id="UP001187343"/>
    </source>
</evidence>
<evidence type="ECO:0000256" key="34">
    <source>
        <dbReference type="RuleBase" id="RU361234"/>
    </source>
</evidence>
<dbReference type="SUPFAM" id="SSF50249">
    <property type="entry name" value="Nucleic acid-binding proteins"/>
    <property type="match status" value="1"/>
</dbReference>
<evidence type="ECO:0000256" key="3">
    <source>
        <dbReference type="ARBA" id="ARBA00004496"/>
    </source>
</evidence>
<dbReference type="GO" id="GO:0006437">
    <property type="term" value="P:tyrosyl-tRNA aminoacylation"/>
    <property type="evidence" value="ECO:0007669"/>
    <property type="project" value="InterPro"/>
</dbReference>
<dbReference type="NCBIfam" id="NF006330">
    <property type="entry name" value="PRK08560.1"/>
    <property type="match status" value="1"/>
</dbReference>
<comment type="catalytic activity">
    <reaction evidence="30">
        <text>a 1-acyl-sn-glycero-3-phosphoethanolamine(in) + Na(+)(in) = a 1-acyl-sn-glycero-3-phosphoethanolamine(out) + Na(+)(out)</text>
        <dbReference type="Rhea" id="RHEA:43868"/>
        <dbReference type="ChEBI" id="CHEBI:29101"/>
        <dbReference type="ChEBI" id="CHEBI:64381"/>
    </reaction>
</comment>
<comment type="function">
    <text evidence="32">Sodium-dependent lysophosphatidylcholine (LPC) symporter, which plays an essential role for blood-brain barrier formation and function. Specifically expressed in endothelium of the blood-brain barrier of micro-vessels and transports LPC into the brain. Transport of LPC is essential because it constitutes the major mechanism by which docosahexaenoic acid (DHA), an omega-3 fatty acid that is essential for normal brain growth and cognitive function, enters the brain. Transports LPC carrying long-chain fatty acids such LPC oleate and LPC palmitate with a minimum acyl chain length of 14 carbons. Does not transport docosahexaenoic acid in unesterified fatty acid.</text>
</comment>
<evidence type="ECO:0000256" key="27">
    <source>
        <dbReference type="ARBA" id="ARBA00035930"/>
    </source>
</evidence>
<feature type="domain" description="TRNA-binding" evidence="37">
    <location>
        <begin position="906"/>
        <end position="1010"/>
    </location>
</feature>
<dbReference type="GO" id="GO:0051978">
    <property type="term" value="F:lysophospholipid:sodium symporter activity"/>
    <property type="evidence" value="ECO:0007669"/>
    <property type="project" value="TreeGrafter"/>
</dbReference>
<dbReference type="GO" id="GO:0005789">
    <property type="term" value="C:endoplasmic reticulum membrane"/>
    <property type="evidence" value="ECO:0007669"/>
    <property type="project" value="UniProtKB-SubCell"/>
</dbReference>
<keyword evidence="24" id="KW-0325">Glycoprotein</keyword>
<dbReference type="InterPro" id="IPR039672">
    <property type="entry name" value="MFS_2"/>
</dbReference>
<dbReference type="GO" id="GO:0004831">
    <property type="term" value="F:tyrosine-tRNA ligase activity"/>
    <property type="evidence" value="ECO:0007669"/>
    <property type="project" value="UniProtKB-EC"/>
</dbReference>
<keyword evidence="8" id="KW-1003">Cell membrane</keyword>
<dbReference type="InterPro" id="IPR014729">
    <property type="entry name" value="Rossmann-like_a/b/a_fold"/>
</dbReference>
<proteinExistence type="inferred from homology"/>
<evidence type="ECO:0000256" key="28">
    <source>
        <dbReference type="ARBA" id="ARBA00036185"/>
    </source>
</evidence>
<dbReference type="FunFam" id="1.10.240.10:FF:000004">
    <property type="entry name" value="Tyrosine--tRNA ligase"/>
    <property type="match status" value="1"/>
</dbReference>
<dbReference type="InterPro" id="IPR036259">
    <property type="entry name" value="MFS_trans_sf"/>
</dbReference>
<gene>
    <name evidence="38" type="ORF">Q8A67_015352</name>
</gene>
<keyword evidence="21 36" id="KW-0472">Membrane</keyword>
<comment type="caution">
    <text evidence="38">The sequence shown here is derived from an EMBL/GenBank/DDBJ whole genome shotgun (WGS) entry which is preliminary data.</text>
</comment>
<dbReference type="FunFam" id="1.20.1250.20:FF:000183">
    <property type="entry name" value="sodium-dependent lysophosphatidylcholine symporter 1 isoform X2"/>
    <property type="match status" value="1"/>
</dbReference>
<dbReference type="Proteomes" id="UP001187343">
    <property type="component" value="Unassembled WGS sequence"/>
</dbReference>
<dbReference type="GO" id="GO:0140329">
    <property type="term" value="P:lysophospholipid translocation"/>
    <property type="evidence" value="ECO:0007669"/>
    <property type="project" value="TreeGrafter"/>
</dbReference>
<comment type="similarity">
    <text evidence="5 34">Belongs to the class-I aminoacyl-tRNA synthetase family.</text>
</comment>
<evidence type="ECO:0000259" key="37">
    <source>
        <dbReference type="PROSITE" id="PS50886"/>
    </source>
</evidence>
<dbReference type="GO" id="GO:1990379">
    <property type="term" value="P:lipid transport across blood-brain barrier"/>
    <property type="evidence" value="ECO:0007669"/>
    <property type="project" value="TreeGrafter"/>
</dbReference>
<reference evidence="38" key="1">
    <citation type="submission" date="2023-08" db="EMBL/GenBank/DDBJ databases">
        <title>Chromosome-level Genome Assembly of mud carp (Cirrhinus molitorella).</title>
        <authorList>
            <person name="Liu H."/>
        </authorList>
    </citation>
    <scope>NUCLEOTIDE SEQUENCE</scope>
    <source>
        <strain evidence="38">Prfri</strain>
        <tissue evidence="38">Muscle</tissue>
    </source>
</reference>
<keyword evidence="22 34" id="KW-0030">Aminoacyl-tRNA synthetase</keyword>
<evidence type="ECO:0000256" key="22">
    <source>
        <dbReference type="ARBA" id="ARBA00023146"/>
    </source>
</evidence>
<feature type="transmembrane region" description="Helical" evidence="36">
    <location>
        <begin position="143"/>
        <end position="167"/>
    </location>
</feature>
<evidence type="ECO:0000256" key="6">
    <source>
        <dbReference type="ARBA" id="ARBA00008335"/>
    </source>
</evidence>
<evidence type="ECO:0000256" key="7">
    <source>
        <dbReference type="ARBA" id="ARBA00022448"/>
    </source>
</evidence>
<feature type="transmembrane region" description="Helical" evidence="36">
    <location>
        <begin position="329"/>
        <end position="349"/>
    </location>
</feature>
<keyword evidence="18 34" id="KW-0648">Protein biosynthesis</keyword>
<feature type="transmembrane region" description="Helical" evidence="36">
    <location>
        <begin position="240"/>
        <end position="263"/>
    </location>
</feature>
<comment type="catalytic activity">
    <reaction evidence="29">
        <text>a 1-acyl-sn-glycero-3-phosphocholine(in) + Na(+)(in) = a 1-acyl-sn-glycero-3-phosphocholine(out) + Na(+)(out)</text>
        <dbReference type="Rhea" id="RHEA:44376"/>
        <dbReference type="ChEBI" id="CHEBI:29101"/>
        <dbReference type="ChEBI" id="CHEBI:58168"/>
    </reaction>
</comment>
<organism evidence="38 39">
    <name type="scientific">Cirrhinus molitorella</name>
    <name type="common">mud carp</name>
    <dbReference type="NCBI Taxonomy" id="172907"/>
    <lineage>
        <taxon>Eukaryota</taxon>
        <taxon>Metazoa</taxon>
        <taxon>Chordata</taxon>
        <taxon>Craniata</taxon>
        <taxon>Vertebrata</taxon>
        <taxon>Euteleostomi</taxon>
        <taxon>Actinopterygii</taxon>
        <taxon>Neopterygii</taxon>
        <taxon>Teleostei</taxon>
        <taxon>Ostariophysi</taxon>
        <taxon>Cypriniformes</taxon>
        <taxon>Cyprinidae</taxon>
        <taxon>Labeoninae</taxon>
        <taxon>Labeonini</taxon>
        <taxon>Cirrhinus</taxon>
    </lineage>
</organism>
<dbReference type="GO" id="GO:0006950">
    <property type="term" value="P:response to stress"/>
    <property type="evidence" value="ECO:0007669"/>
    <property type="project" value="UniProtKB-ARBA"/>
</dbReference>
<dbReference type="EMBL" id="JAUYZG010000015">
    <property type="protein sequence ID" value="KAK2887124.1"/>
    <property type="molecule type" value="Genomic_DNA"/>
</dbReference>
<evidence type="ECO:0000256" key="35">
    <source>
        <dbReference type="SAM" id="MobiDB-lite"/>
    </source>
</evidence>
<dbReference type="InterPro" id="IPR012340">
    <property type="entry name" value="NA-bd_OB-fold"/>
</dbReference>
<evidence type="ECO:0000256" key="8">
    <source>
        <dbReference type="ARBA" id="ARBA00022475"/>
    </source>
</evidence>
<comment type="catalytic activity">
    <reaction evidence="28">
        <text>1-(4Z,7Z,10Z,13Z,16Z,19Z-docosahexaenoyl)-sn-glycero-3-phosphocholine(in) + Na(+)(in) = 1-(4Z,7Z,10Z,13Z,16Z,19Z-docosahexaenoyl)-sn-glycero-3-phosphocholine(out) + Na(+)(out)</text>
        <dbReference type="Rhea" id="RHEA:43860"/>
        <dbReference type="ChEBI" id="CHEBI:29101"/>
        <dbReference type="ChEBI" id="CHEBI:73873"/>
    </reaction>
</comment>
<dbReference type="FunFam" id="1.20.1250.20:FF:000185">
    <property type="entry name" value="sodium-dependent lysophosphatidylcholine symporter 1 isoform X1"/>
    <property type="match status" value="1"/>
</dbReference>
<sequence>MARGEGAEQYSNTSLLQKPSPDGIKLAAKRESTERLSICSKLCYAIGGAPYQITGCAIGFFLQIYLLDVALLDPFYASIILFVGRAWDAITDPTVGFLVSRSPWTRFGRMMPWIVLSTPLAVLCYFLIWYVPSVDEGKVVWYLFFYCSFQTLQTCFHVPYSALTMFISTEQKERDSATAYRMTVEVLGTLIGTAVQGQIVGMANAPCISTGEDLNSTDLQVSTEVNITEPHVSLQHLRNAYMIASGVICSIYVVCALVLFLGVKEQKETCRVRTEPMSFFQGIRMVMGHGPYAKLVMGFLFTSLAFMFLEGNFALFCSYTLGFRNDFQNILLVIMLSATLAIPFWQWFLTKFGKKTAVYVGTTSVVPFLVSVVLVPSSLIVTYIVSFAAGVSVAAAFLLPWSMLPDVVDDFKVQNPESQGHEAIFYSFYVFFTKFASGVSLGVSTLSLDFAGYVTRGCTQPAEVDLTLKILVSAAPIILIIIGLLIFISYPINEEKRQGNRKLLNEQRENEVDSETDSTELNVEEPVTGTRFSATTEAADIMGEQLSPDEKFKLITRNLQEVLGEERLKEILKERELKVYWGTATTGKPHVAYFVPMSKIADFLKAGCEVTILFADLHAYLDNMKAPWELLELRVQYYEQIIKAMLESIGVPLDKLKFVKGTDYQLSREYTLDVYRLSSMVTEHDAKKAGAEVVKQVEHPLLSGLLYPGLQALDEEYLKVDAQFGGVDQRKIFTLAEKYLPSLGYTKRIHMMNPMVPGLTGGKMSSSEEESKIDLLDKNQEVKKKLKKAFCEPGNVENNGVLSFVKHVLFPLHSEFMIKRDPKWGGDKVYKDYEEVEKDFAAEQIHPGDLKASVELALNKLLDPIRKKFETPVLKKLTASAYPEPSKNKGGAKGNPKQTTDEEDVIPSRLDIRVGKVISVEKHPDADSLYLEKIDVGEEQPRTVVSGLVAYISQEQLQDRLVVLLCNLKPQKMRGIESQAMLLCASIEGEPRKVEPLDPPEGSAPGDRVFVEGYESGKPDDELKPKKKVFEKLQVDLKISGECAAQWKDQNLMTKLGQITCKTLKGGNIS</sequence>
<keyword evidence="9" id="KW-0963">Cytoplasm</keyword>
<evidence type="ECO:0000256" key="5">
    <source>
        <dbReference type="ARBA" id="ARBA00005594"/>
    </source>
</evidence>
<evidence type="ECO:0000256" key="4">
    <source>
        <dbReference type="ARBA" id="ARBA00004651"/>
    </source>
</evidence>
<evidence type="ECO:0000256" key="2">
    <source>
        <dbReference type="ARBA" id="ARBA00004477"/>
    </source>
</evidence>
<evidence type="ECO:0000256" key="11">
    <source>
        <dbReference type="ARBA" id="ARBA00022598"/>
    </source>
</evidence>
<keyword evidence="16" id="KW-0769">Symport</keyword>
<evidence type="ECO:0000256" key="9">
    <source>
        <dbReference type="ARBA" id="ARBA00022490"/>
    </source>
</evidence>
<evidence type="ECO:0000256" key="33">
    <source>
        <dbReference type="PROSITE-ProRule" id="PRU00209"/>
    </source>
</evidence>
<dbReference type="Gene3D" id="1.20.1250.20">
    <property type="entry name" value="MFS general substrate transporter like domains"/>
    <property type="match status" value="1"/>
</dbReference>
<dbReference type="EC" id="6.1.1.1" evidence="34"/>
<dbReference type="PANTHER" id="PTHR11328:SF29">
    <property type="entry name" value="SODIUM-DEPENDENT LYSOPHOSPHATIDYLCHOLINE SYMPORTER 1"/>
    <property type="match status" value="1"/>
</dbReference>
<keyword evidence="10 33" id="KW-0820">tRNA-binding</keyword>
<evidence type="ECO:0000256" key="1">
    <source>
        <dbReference type="ARBA" id="ARBA00004123"/>
    </source>
</evidence>
<comment type="catalytic activity">
    <reaction evidence="31">
        <text>tRNA(Tyr) + L-tyrosine + ATP = L-tyrosyl-tRNA(Tyr) + AMP + diphosphate + H(+)</text>
        <dbReference type="Rhea" id="RHEA:10220"/>
        <dbReference type="Rhea" id="RHEA-COMP:9706"/>
        <dbReference type="Rhea" id="RHEA-COMP:9707"/>
        <dbReference type="ChEBI" id="CHEBI:15378"/>
        <dbReference type="ChEBI" id="CHEBI:30616"/>
        <dbReference type="ChEBI" id="CHEBI:33019"/>
        <dbReference type="ChEBI" id="CHEBI:58315"/>
        <dbReference type="ChEBI" id="CHEBI:78442"/>
        <dbReference type="ChEBI" id="CHEBI:78536"/>
        <dbReference type="ChEBI" id="CHEBI:456215"/>
        <dbReference type="EC" id="6.1.1.1"/>
    </reaction>
    <physiologicalReaction direction="left-to-right" evidence="31">
        <dbReference type="Rhea" id="RHEA:10221"/>
    </physiologicalReaction>
</comment>
<dbReference type="CDD" id="cd02799">
    <property type="entry name" value="tRNA_bind_EMAP-II_like"/>
    <property type="match status" value="1"/>
</dbReference>
<evidence type="ECO:0000256" key="36">
    <source>
        <dbReference type="SAM" id="Phobius"/>
    </source>
</evidence>
<dbReference type="GO" id="GO:0005634">
    <property type="term" value="C:nucleus"/>
    <property type="evidence" value="ECO:0007669"/>
    <property type="project" value="UniProtKB-SubCell"/>
</dbReference>
<feature type="transmembrane region" description="Helical" evidence="36">
    <location>
        <begin position="470"/>
        <end position="492"/>
    </location>
</feature>
<evidence type="ECO:0000256" key="16">
    <source>
        <dbReference type="ARBA" id="ARBA00022847"/>
    </source>
</evidence>
<name>A0AA88PEJ2_9TELE</name>
<dbReference type="Gene3D" id="1.10.240.10">
    <property type="entry name" value="Tyrosyl-Transfer RNA Synthetase"/>
    <property type="match status" value="1"/>
</dbReference>
<dbReference type="InterPro" id="IPR002305">
    <property type="entry name" value="aa-tRNA-synth_Ic"/>
</dbReference>
<dbReference type="Pfam" id="PF13347">
    <property type="entry name" value="MFS_2"/>
    <property type="match status" value="1"/>
</dbReference>
<evidence type="ECO:0000256" key="13">
    <source>
        <dbReference type="ARBA" id="ARBA00022741"/>
    </source>
</evidence>
<dbReference type="SUPFAM" id="SSF52374">
    <property type="entry name" value="Nucleotidylyl transferase"/>
    <property type="match status" value="1"/>
</dbReference>
<dbReference type="GO" id="GO:0015245">
    <property type="term" value="F:fatty acid transmembrane transporter activity"/>
    <property type="evidence" value="ECO:0007669"/>
    <property type="project" value="TreeGrafter"/>
</dbReference>
<dbReference type="FunFam" id="2.40.50.140:FF:000047">
    <property type="entry name" value="tyrosine--tRNA ligase, cytoplasmic isoform X2"/>
    <property type="match status" value="1"/>
</dbReference>
<evidence type="ECO:0000256" key="20">
    <source>
        <dbReference type="ARBA" id="ARBA00023055"/>
    </source>
</evidence>
<comment type="catalytic activity">
    <reaction evidence="26">
        <text>1-hexadecanoyl-sn-glycero-3-phosphocholine(in) + Na(+)(in) = 1-hexadecanoyl-sn-glycero-3-phosphocholine(out) + Na(+)(out)</text>
        <dbReference type="Rhea" id="RHEA:43864"/>
        <dbReference type="ChEBI" id="CHEBI:29101"/>
        <dbReference type="ChEBI" id="CHEBI:72998"/>
    </reaction>
</comment>
<keyword evidence="13 34" id="KW-0547">Nucleotide-binding</keyword>
<dbReference type="AlphaFoldDB" id="A0AA88PEJ2"/>
<evidence type="ECO:0000256" key="23">
    <source>
        <dbReference type="ARBA" id="ARBA00023157"/>
    </source>
</evidence>
<feature type="transmembrane region" description="Helical" evidence="36">
    <location>
        <begin position="356"/>
        <end position="374"/>
    </location>
</feature>
<protein>
    <recommendedName>
        <fullName evidence="34">Tyrosine--tRNA ligase</fullName>
        <ecNumber evidence="34">6.1.1.1</ecNumber>
    </recommendedName>
    <alternativeName>
        <fullName evidence="34">Tyrosyl-tRNA synthetase</fullName>
    </alternativeName>
</protein>
<dbReference type="GO" id="GO:0005524">
    <property type="term" value="F:ATP binding"/>
    <property type="evidence" value="ECO:0007669"/>
    <property type="project" value="UniProtKB-KW"/>
</dbReference>
<dbReference type="PANTHER" id="PTHR11328">
    <property type="entry name" value="MAJOR FACILITATOR SUPERFAMILY DOMAIN-CONTAINING PROTEIN"/>
    <property type="match status" value="1"/>
</dbReference>
<feature type="transmembrane region" description="Helical" evidence="36">
    <location>
        <begin position="292"/>
        <end position="309"/>
    </location>
</feature>
<evidence type="ECO:0000256" key="17">
    <source>
        <dbReference type="ARBA" id="ARBA00022884"/>
    </source>
</evidence>
<keyword evidence="39" id="KW-1185">Reference proteome</keyword>
<keyword evidence="25" id="KW-0539">Nucleus</keyword>
<dbReference type="GO" id="GO:0000049">
    <property type="term" value="F:tRNA binding"/>
    <property type="evidence" value="ECO:0007669"/>
    <property type="project" value="UniProtKB-UniRule"/>
</dbReference>
<dbReference type="PROSITE" id="PS50886">
    <property type="entry name" value="TRBD"/>
    <property type="match status" value="1"/>
</dbReference>
<keyword evidence="23" id="KW-1015">Disulfide bond</keyword>
<dbReference type="Gene3D" id="3.40.50.620">
    <property type="entry name" value="HUPs"/>
    <property type="match status" value="1"/>
</dbReference>
<evidence type="ECO:0000313" key="38">
    <source>
        <dbReference type="EMBL" id="KAK2887124.1"/>
    </source>
</evidence>
<evidence type="ECO:0000256" key="12">
    <source>
        <dbReference type="ARBA" id="ARBA00022692"/>
    </source>
</evidence>
<feature type="region of interest" description="Disordered" evidence="35">
    <location>
        <begin position="880"/>
        <end position="904"/>
    </location>
</feature>
<keyword evidence="11 34" id="KW-0436">Ligase</keyword>
<dbReference type="SUPFAM" id="SSF103473">
    <property type="entry name" value="MFS general substrate transporter"/>
    <property type="match status" value="1"/>
</dbReference>
<keyword evidence="14" id="KW-0256">Endoplasmic reticulum</keyword>
<evidence type="ECO:0000256" key="30">
    <source>
        <dbReference type="ARBA" id="ARBA00036741"/>
    </source>
</evidence>
<dbReference type="GO" id="GO:0005886">
    <property type="term" value="C:plasma membrane"/>
    <property type="evidence" value="ECO:0007669"/>
    <property type="project" value="UniProtKB-SubCell"/>
</dbReference>
<evidence type="ECO:0000256" key="10">
    <source>
        <dbReference type="ARBA" id="ARBA00022555"/>
    </source>
</evidence>
<evidence type="ECO:0000256" key="21">
    <source>
        <dbReference type="ARBA" id="ARBA00023136"/>
    </source>
</evidence>
<comment type="similarity">
    <text evidence="6">Belongs to the major facilitator superfamily.</text>
</comment>
<dbReference type="Pfam" id="PF00579">
    <property type="entry name" value="tRNA-synt_1b"/>
    <property type="match status" value="1"/>
</dbReference>
<evidence type="ECO:0000256" key="29">
    <source>
        <dbReference type="ARBA" id="ARBA00036686"/>
    </source>
</evidence>
<dbReference type="CDD" id="cd17451">
    <property type="entry name" value="MFS_NLS1_MFSD2A"/>
    <property type="match status" value="1"/>
</dbReference>
<keyword evidence="15 34" id="KW-0067">ATP-binding</keyword>
<evidence type="ECO:0000256" key="14">
    <source>
        <dbReference type="ARBA" id="ARBA00022824"/>
    </source>
</evidence>